<comment type="similarity">
    <text evidence="1 6 7">Belongs to the universal ribosomal protein uL6 family.</text>
</comment>
<reference evidence="9 10" key="1">
    <citation type="submission" date="2015-11" db="EMBL/GenBank/DDBJ databases">
        <title>Genomic analysis of 38 Legionella species identifies large and diverse effector repertoires.</title>
        <authorList>
            <person name="Burstein D."/>
            <person name="Amaro F."/>
            <person name="Zusman T."/>
            <person name="Lifshitz Z."/>
            <person name="Cohen O."/>
            <person name="Gilbert J.A."/>
            <person name="Pupko T."/>
            <person name="Shuman H.A."/>
            <person name="Segal G."/>
        </authorList>
    </citation>
    <scope>NUCLEOTIDE SEQUENCE [LARGE SCALE GENOMIC DNA]</scope>
    <source>
        <strain evidence="9 10">Bercovier 4</strain>
    </source>
</reference>
<dbReference type="HAMAP" id="MF_01365_B">
    <property type="entry name" value="Ribosomal_uL6_B"/>
    <property type="match status" value="1"/>
</dbReference>
<comment type="subunit">
    <text evidence="6">Part of the 50S ribosomal subunit.</text>
</comment>
<dbReference type="PANTHER" id="PTHR11655:SF14">
    <property type="entry name" value="LARGE RIBOSOMAL SUBUNIT PROTEIN UL6M"/>
    <property type="match status" value="1"/>
</dbReference>
<evidence type="ECO:0000256" key="1">
    <source>
        <dbReference type="ARBA" id="ARBA00009356"/>
    </source>
</evidence>
<dbReference type="InterPro" id="IPR002358">
    <property type="entry name" value="Ribosomal_uL6_CS"/>
</dbReference>
<protein>
    <recommendedName>
        <fullName evidence="6">Large ribosomal subunit protein uL6</fullName>
    </recommendedName>
</protein>
<evidence type="ECO:0000256" key="5">
    <source>
        <dbReference type="ARBA" id="ARBA00023274"/>
    </source>
</evidence>
<keyword evidence="2 6" id="KW-0699">rRNA-binding</keyword>
<dbReference type="Gene3D" id="3.90.930.12">
    <property type="entry name" value="Ribosomal protein L6, alpha-beta domain"/>
    <property type="match status" value="2"/>
</dbReference>
<dbReference type="Proteomes" id="UP000054761">
    <property type="component" value="Unassembled WGS sequence"/>
</dbReference>
<gene>
    <name evidence="6 9" type="primary">rplF</name>
    <name evidence="9" type="ORF">Lisr_1848</name>
</gene>
<dbReference type="FunFam" id="3.90.930.12:FF:000001">
    <property type="entry name" value="50S ribosomal protein L6"/>
    <property type="match status" value="1"/>
</dbReference>
<proteinExistence type="inferred from homology"/>
<keyword evidence="4 6" id="KW-0689">Ribosomal protein</keyword>
<dbReference type="OrthoDB" id="9805007at2"/>
<dbReference type="AlphaFoldDB" id="A0A0W0VIP1"/>
<dbReference type="InterPro" id="IPR020040">
    <property type="entry name" value="Ribosomal_uL6_a/b-dom"/>
</dbReference>
<comment type="caution">
    <text evidence="9">The sequence shown here is derived from an EMBL/GenBank/DDBJ whole genome shotgun (WGS) entry which is preliminary data.</text>
</comment>
<keyword evidence="5 6" id="KW-0687">Ribonucleoprotein</keyword>
<dbReference type="Pfam" id="PF00347">
    <property type="entry name" value="Ribosomal_L6"/>
    <property type="match status" value="2"/>
</dbReference>
<dbReference type="RefSeq" id="WP_058502177.1">
    <property type="nucleotide sequence ID" value="NZ_CAAAJA010000060.1"/>
</dbReference>
<name>A0A0W0VIP1_9GAMM</name>
<keyword evidence="10" id="KW-1185">Reference proteome</keyword>
<dbReference type="GO" id="GO:0019843">
    <property type="term" value="F:rRNA binding"/>
    <property type="evidence" value="ECO:0007669"/>
    <property type="project" value="UniProtKB-UniRule"/>
</dbReference>
<dbReference type="PANTHER" id="PTHR11655">
    <property type="entry name" value="60S/50S RIBOSOMAL PROTEIN L6/L9"/>
    <property type="match status" value="1"/>
</dbReference>
<dbReference type="STRING" id="454.Lisr_1848"/>
<evidence type="ECO:0000256" key="4">
    <source>
        <dbReference type="ARBA" id="ARBA00022980"/>
    </source>
</evidence>
<dbReference type="PATRIC" id="fig|454.4.peg.2011"/>
<dbReference type="PROSITE" id="PS00525">
    <property type="entry name" value="RIBOSOMAL_L6_1"/>
    <property type="match status" value="1"/>
</dbReference>
<evidence type="ECO:0000256" key="8">
    <source>
        <dbReference type="RuleBase" id="RU003870"/>
    </source>
</evidence>
<evidence type="ECO:0000256" key="6">
    <source>
        <dbReference type="HAMAP-Rule" id="MF_01365"/>
    </source>
</evidence>
<evidence type="ECO:0000256" key="3">
    <source>
        <dbReference type="ARBA" id="ARBA00022884"/>
    </source>
</evidence>
<dbReference type="InterPro" id="IPR036789">
    <property type="entry name" value="Ribosomal_uL6-like_a/b-dom_sf"/>
</dbReference>
<dbReference type="GO" id="GO:0022625">
    <property type="term" value="C:cytosolic large ribosomal subunit"/>
    <property type="evidence" value="ECO:0007669"/>
    <property type="project" value="UniProtKB-UniRule"/>
</dbReference>
<evidence type="ECO:0000256" key="2">
    <source>
        <dbReference type="ARBA" id="ARBA00022730"/>
    </source>
</evidence>
<keyword evidence="3 6" id="KW-0694">RNA-binding</keyword>
<dbReference type="EMBL" id="LNYH01000108">
    <property type="protein sequence ID" value="KTD19998.1"/>
    <property type="molecule type" value="Genomic_DNA"/>
</dbReference>
<dbReference type="PRINTS" id="PR00059">
    <property type="entry name" value="RIBOSOMALL6"/>
</dbReference>
<evidence type="ECO:0000256" key="7">
    <source>
        <dbReference type="RuleBase" id="RU003869"/>
    </source>
</evidence>
<accession>A0A0W0VIP1</accession>
<dbReference type="InterPro" id="IPR000702">
    <property type="entry name" value="Ribosomal_uL6-like"/>
</dbReference>
<comment type="function">
    <text evidence="6 8">This protein binds to the 23S rRNA, and is important in its secondary structure. It is located near the subunit interface in the base of the L7/L12 stalk, and near the tRNA binding site of the peptidyltransferase center.</text>
</comment>
<dbReference type="InterPro" id="IPR019906">
    <property type="entry name" value="Ribosomal_uL6_bac-type"/>
</dbReference>
<dbReference type="SUPFAM" id="SSF56053">
    <property type="entry name" value="Ribosomal protein L6"/>
    <property type="match status" value="2"/>
</dbReference>
<dbReference type="GO" id="GO:0002181">
    <property type="term" value="P:cytoplasmic translation"/>
    <property type="evidence" value="ECO:0007669"/>
    <property type="project" value="TreeGrafter"/>
</dbReference>
<organism evidence="9 10">
    <name type="scientific">Legionella israelensis</name>
    <dbReference type="NCBI Taxonomy" id="454"/>
    <lineage>
        <taxon>Bacteria</taxon>
        <taxon>Pseudomonadati</taxon>
        <taxon>Pseudomonadota</taxon>
        <taxon>Gammaproteobacteria</taxon>
        <taxon>Legionellales</taxon>
        <taxon>Legionellaceae</taxon>
        <taxon>Legionella</taxon>
    </lineage>
</organism>
<dbReference type="FunFam" id="3.90.930.12:FF:000002">
    <property type="entry name" value="50S ribosomal protein L6"/>
    <property type="match status" value="1"/>
</dbReference>
<evidence type="ECO:0000313" key="10">
    <source>
        <dbReference type="Proteomes" id="UP000054761"/>
    </source>
</evidence>
<sequence length="180" mass="19591">MSRVAKAPINLPANVEVLIKDNLVTVKGPKGTLTQKINKLVRINKNSDNEKQYLFHPASKDPNAWAQAGTARALVNNMVRGVTDGFTKTLELVGVGYRAQAKDKSITLSLGYSHPVEYVLPQGVKAETPNNTTIILSGIDKQILGQAASNIRGFRPPEPYKGKGIKYAGEIIARKEAKKK</sequence>
<dbReference type="PIRSF" id="PIRSF002162">
    <property type="entry name" value="Ribosomal_L6"/>
    <property type="match status" value="1"/>
</dbReference>
<evidence type="ECO:0000313" key="9">
    <source>
        <dbReference type="EMBL" id="KTD19998.1"/>
    </source>
</evidence>
<dbReference type="GO" id="GO:0003735">
    <property type="term" value="F:structural constituent of ribosome"/>
    <property type="evidence" value="ECO:0007669"/>
    <property type="project" value="UniProtKB-UniRule"/>
</dbReference>
<dbReference type="NCBIfam" id="TIGR03654">
    <property type="entry name" value="L6_bact"/>
    <property type="match status" value="1"/>
</dbReference>